<dbReference type="OrthoDB" id="191465at2"/>
<evidence type="ECO:0000259" key="14">
    <source>
        <dbReference type="Pfam" id="PF17042"/>
    </source>
</evidence>
<dbReference type="InterPro" id="IPR010737">
    <property type="entry name" value="4-carb_acid_sugar_kinase_N"/>
</dbReference>
<name>A0A1M7TMR3_9BACT</name>
<dbReference type="Pfam" id="PF17042">
    <property type="entry name" value="NBD_C"/>
    <property type="match status" value="1"/>
</dbReference>
<evidence type="ECO:0000256" key="5">
    <source>
        <dbReference type="ARBA" id="ARBA00022840"/>
    </source>
</evidence>
<proteinExistence type="inferred from homology"/>
<accession>A0A1M7TMR3</accession>
<evidence type="ECO:0000256" key="10">
    <source>
        <dbReference type="ARBA" id="ARBA00039095"/>
    </source>
</evidence>
<evidence type="ECO:0000256" key="6">
    <source>
        <dbReference type="ARBA" id="ARBA00023277"/>
    </source>
</evidence>
<evidence type="ECO:0000256" key="3">
    <source>
        <dbReference type="ARBA" id="ARBA00022741"/>
    </source>
</evidence>
<feature type="domain" description="Four-carbon acid sugar kinase N-terminal" evidence="13">
    <location>
        <begin position="5"/>
        <end position="230"/>
    </location>
</feature>
<dbReference type="InterPro" id="IPR031475">
    <property type="entry name" value="NBD_C"/>
</dbReference>
<dbReference type="GO" id="GO:0016301">
    <property type="term" value="F:kinase activity"/>
    <property type="evidence" value="ECO:0007669"/>
    <property type="project" value="UniProtKB-KW"/>
</dbReference>
<dbReference type="InterPro" id="IPR037051">
    <property type="entry name" value="4-carb_acid_sugar_kinase_N_sf"/>
</dbReference>
<dbReference type="InterPro" id="IPR042213">
    <property type="entry name" value="NBD_C_sf"/>
</dbReference>
<dbReference type="SUPFAM" id="SSF142764">
    <property type="entry name" value="YgbK-like"/>
    <property type="match status" value="1"/>
</dbReference>
<evidence type="ECO:0000256" key="2">
    <source>
        <dbReference type="ARBA" id="ARBA00022679"/>
    </source>
</evidence>
<dbReference type="Gene3D" id="3.40.50.10840">
    <property type="entry name" value="Putative sugar-binding, N-terminal domain"/>
    <property type="match status" value="1"/>
</dbReference>
<evidence type="ECO:0000256" key="7">
    <source>
        <dbReference type="ARBA" id="ARBA00035898"/>
    </source>
</evidence>
<keyword evidence="4" id="KW-0418">Kinase</keyword>
<keyword evidence="5" id="KW-0067">ATP-binding</keyword>
<organism evidence="15 16">
    <name type="scientific">Desulfovibrio litoralis DSM 11393</name>
    <dbReference type="NCBI Taxonomy" id="1121455"/>
    <lineage>
        <taxon>Bacteria</taxon>
        <taxon>Pseudomonadati</taxon>
        <taxon>Thermodesulfobacteriota</taxon>
        <taxon>Desulfovibrionia</taxon>
        <taxon>Desulfovibrionales</taxon>
        <taxon>Desulfovibrionaceae</taxon>
        <taxon>Desulfovibrio</taxon>
    </lineage>
</organism>
<comment type="catalytic activity">
    <reaction evidence="8">
        <text>3-dehydro-D-erythronate + ATP = 3-dehydro-4-O-phospho-D-erythronate + ADP + H(+)</text>
        <dbReference type="Rhea" id="RHEA:52556"/>
        <dbReference type="ChEBI" id="CHEBI:15378"/>
        <dbReference type="ChEBI" id="CHEBI:30616"/>
        <dbReference type="ChEBI" id="CHEBI:57958"/>
        <dbReference type="ChEBI" id="CHEBI:136593"/>
        <dbReference type="ChEBI" id="CHEBI:456216"/>
        <dbReference type="EC" id="2.7.1.217"/>
    </reaction>
</comment>
<dbReference type="NCBIfam" id="NF043035">
    <property type="entry name" value="OxoTetrKin"/>
    <property type="match status" value="1"/>
</dbReference>
<reference evidence="15 16" key="1">
    <citation type="submission" date="2016-12" db="EMBL/GenBank/DDBJ databases">
        <authorList>
            <person name="Song W.-J."/>
            <person name="Kurnit D.M."/>
        </authorList>
    </citation>
    <scope>NUCLEOTIDE SEQUENCE [LARGE SCALE GENOMIC DNA]</scope>
    <source>
        <strain evidence="15 16">DSM 11393</strain>
    </source>
</reference>
<feature type="domain" description="Four-carbon acid sugar kinase nucleotide binding" evidence="14">
    <location>
        <begin position="258"/>
        <end position="429"/>
    </location>
</feature>
<evidence type="ECO:0000256" key="9">
    <source>
        <dbReference type="ARBA" id="ARBA00037335"/>
    </source>
</evidence>
<evidence type="ECO:0000259" key="13">
    <source>
        <dbReference type="Pfam" id="PF07005"/>
    </source>
</evidence>
<dbReference type="RefSeq" id="WP_072697922.1">
    <property type="nucleotide sequence ID" value="NZ_FRDI01000016.1"/>
</dbReference>
<keyword evidence="3" id="KW-0547">Nucleotide-binding</keyword>
<gene>
    <name evidence="15" type="ORF">SAMN02745728_02249</name>
</gene>
<dbReference type="Proteomes" id="UP000186469">
    <property type="component" value="Unassembled WGS sequence"/>
</dbReference>
<evidence type="ECO:0000256" key="8">
    <source>
        <dbReference type="ARBA" id="ARBA00036346"/>
    </source>
</evidence>
<dbReference type="AlphaFoldDB" id="A0A1M7TMR3"/>
<keyword evidence="2" id="KW-0808">Transferase</keyword>
<sequence>MPAILGCIADDFTGGTDLANTLVRQGMRTVQTCDLPADDLKIPDADAIIVSLKCRSIDPREAVKQCRSALAWLKKQGCQYFLWKYCSTFDSTPKGNIGPVAEALLNDLGADYTIVCPAFPLNGRTIYKGQLFVGDLPLSESSMRNHPVTPMRDSNLIRLLEPQVTEKVGLITWETIRQGADAINKALTQLSSNKVRYIVTDALEDKDLITLAEACSKLSLITGGSGIALGLPEMYRKQGLLKTYNTPVSLPKITGGTVILSGSCSEATRGQLARLAAKNEENSDTSKAPAYPMFQLDPLKISTNPNFIKQAAQWAKEQLLNNRIPVLYASDAPEAVAAVQKALGQEASGALIENALGELATDLYQAGATHFIVAGGESSGAVVKALKVPALQIGQQIAPGVPWTVSVDTAGKQIAITLKSGNFGGIDFFEQAVALQP</sequence>
<evidence type="ECO:0000256" key="4">
    <source>
        <dbReference type="ARBA" id="ARBA00022777"/>
    </source>
</evidence>
<protein>
    <recommendedName>
        <fullName evidence="11">3-oxo-tetronate kinase</fullName>
        <ecNumber evidence="10">2.7.1.217</ecNumber>
    </recommendedName>
    <alternativeName>
        <fullName evidence="12">3-dehydrotetronate 4-kinase</fullName>
    </alternativeName>
</protein>
<evidence type="ECO:0000313" key="15">
    <source>
        <dbReference type="EMBL" id="SHN71913.1"/>
    </source>
</evidence>
<dbReference type="Gene3D" id="3.40.980.20">
    <property type="entry name" value="Four-carbon acid sugar kinase, nucleotide binding domain"/>
    <property type="match status" value="1"/>
</dbReference>
<evidence type="ECO:0000313" key="16">
    <source>
        <dbReference type="Proteomes" id="UP000186469"/>
    </source>
</evidence>
<comment type="similarity">
    <text evidence="1">Belongs to the four-carbon acid sugar kinase family.</text>
</comment>
<evidence type="ECO:0000256" key="1">
    <source>
        <dbReference type="ARBA" id="ARBA00005715"/>
    </source>
</evidence>
<keyword evidence="6" id="KW-0119">Carbohydrate metabolism</keyword>
<comment type="catalytic activity">
    <reaction evidence="7">
        <text>3-dehydro-L-erythronate + ATP = 3-dehydro-4-O-phospho-L-erythronate + ADP + H(+)</text>
        <dbReference type="Rhea" id="RHEA:52552"/>
        <dbReference type="ChEBI" id="CHEBI:15378"/>
        <dbReference type="ChEBI" id="CHEBI:30616"/>
        <dbReference type="ChEBI" id="CHEBI:136592"/>
        <dbReference type="ChEBI" id="CHEBI:136670"/>
        <dbReference type="ChEBI" id="CHEBI:456216"/>
        <dbReference type="EC" id="2.7.1.217"/>
    </reaction>
</comment>
<evidence type="ECO:0000256" key="11">
    <source>
        <dbReference type="ARBA" id="ARBA00039461"/>
    </source>
</evidence>
<dbReference type="GO" id="GO:0005524">
    <property type="term" value="F:ATP binding"/>
    <property type="evidence" value="ECO:0007669"/>
    <property type="project" value="UniProtKB-KW"/>
</dbReference>
<keyword evidence="16" id="KW-1185">Reference proteome</keyword>
<dbReference type="Pfam" id="PF07005">
    <property type="entry name" value="SBD_N"/>
    <property type="match status" value="1"/>
</dbReference>
<dbReference type="STRING" id="1121455.SAMN02745728_02249"/>
<comment type="function">
    <text evidence="9">Catalyzes the ATP-dependent phosphorylation of 3-oxo-tetronate to 3-oxo-tetronate 4-phosphate.</text>
</comment>
<dbReference type="InterPro" id="IPR050007">
    <property type="entry name" value="OtnK"/>
</dbReference>
<evidence type="ECO:0000256" key="12">
    <source>
        <dbReference type="ARBA" id="ARBA00041377"/>
    </source>
</evidence>
<dbReference type="EC" id="2.7.1.217" evidence="10"/>
<dbReference type="EMBL" id="FRDI01000016">
    <property type="protein sequence ID" value="SHN71913.1"/>
    <property type="molecule type" value="Genomic_DNA"/>
</dbReference>